<organism evidence="1 2">
    <name type="scientific">Arctium lappa</name>
    <name type="common">Greater burdock</name>
    <name type="synonym">Lappa major</name>
    <dbReference type="NCBI Taxonomy" id="4217"/>
    <lineage>
        <taxon>Eukaryota</taxon>
        <taxon>Viridiplantae</taxon>
        <taxon>Streptophyta</taxon>
        <taxon>Embryophyta</taxon>
        <taxon>Tracheophyta</taxon>
        <taxon>Spermatophyta</taxon>
        <taxon>Magnoliopsida</taxon>
        <taxon>eudicotyledons</taxon>
        <taxon>Gunneridae</taxon>
        <taxon>Pentapetalae</taxon>
        <taxon>asterids</taxon>
        <taxon>campanulids</taxon>
        <taxon>Asterales</taxon>
        <taxon>Asteraceae</taxon>
        <taxon>Carduoideae</taxon>
        <taxon>Cardueae</taxon>
        <taxon>Arctiinae</taxon>
        <taxon>Arctium</taxon>
    </lineage>
</organism>
<accession>A0ACB8Z623</accession>
<gene>
    <name evidence="1" type="ORF">L6452_33292</name>
</gene>
<evidence type="ECO:0000313" key="1">
    <source>
        <dbReference type="EMBL" id="KAI3693457.1"/>
    </source>
</evidence>
<reference evidence="2" key="1">
    <citation type="journal article" date="2022" name="Mol. Ecol. Resour.">
        <title>The genomes of chicory, endive, great burdock and yacon provide insights into Asteraceae palaeo-polyploidization history and plant inulin production.</title>
        <authorList>
            <person name="Fan W."/>
            <person name="Wang S."/>
            <person name="Wang H."/>
            <person name="Wang A."/>
            <person name="Jiang F."/>
            <person name="Liu H."/>
            <person name="Zhao H."/>
            <person name="Xu D."/>
            <person name="Zhang Y."/>
        </authorList>
    </citation>
    <scope>NUCLEOTIDE SEQUENCE [LARGE SCALE GENOMIC DNA]</scope>
    <source>
        <strain evidence="2">cv. Niubang</strain>
    </source>
</reference>
<sequence length="108" mass="12000">MINLLRLGQVPLQVFQNPDKQAWDNNCLSNSTFKARTIIIIIIIILFKHPSIHAPPPSILNPNYTQIKIQFPPNPNHFIGGSRSLPSGNLVHSISTVISTFVSPFSTD</sequence>
<name>A0ACB8Z623_ARCLA</name>
<protein>
    <submittedName>
        <fullName evidence="1">Uncharacterized protein</fullName>
    </submittedName>
</protein>
<evidence type="ECO:0000313" key="2">
    <source>
        <dbReference type="Proteomes" id="UP001055879"/>
    </source>
</evidence>
<dbReference type="Proteomes" id="UP001055879">
    <property type="component" value="Linkage Group LG11"/>
</dbReference>
<proteinExistence type="predicted"/>
<dbReference type="EMBL" id="CM042057">
    <property type="protein sequence ID" value="KAI3693457.1"/>
    <property type="molecule type" value="Genomic_DNA"/>
</dbReference>
<comment type="caution">
    <text evidence="1">The sequence shown here is derived from an EMBL/GenBank/DDBJ whole genome shotgun (WGS) entry which is preliminary data.</text>
</comment>
<reference evidence="1 2" key="2">
    <citation type="journal article" date="2022" name="Mol. Ecol. Resour.">
        <title>The genomes of chicory, endive, great burdock and yacon provide insights into Asteraceae paleo-polyploidization history and plant inulin production.</title>
        <authorList>
            <person name="Fan W."/>
            <person name="Wang S."/>
            <person name="Wang H."/>
            <person name="Wang A."/>
            <person name="Jiang F."/>
            <person name="Liu H."/>
            <person name="Zhao H."/>
            <person name="Xu D."/>
            <person name="Zhang Y."/>
        </authorList>
    </citation>
    <scope>NUCLEOTIDE SEQUENCE [LARGE SCALE GENOMIC DNA]</scope>
    <source>
        <strain evidence="2">cv. Niubang</strain>
    </source>
</reference>
<keyword evidence="2" id="KW-1185">Reference proteome</keyword>